<gene>
    <name evidence="4" type="ORF">ACGTZG_13260</name>
    <name evidence="5" type="ORF">HF872_01205</name>
</gene>
<reference evidence="4 7" key="2">
    <citation type="submission" date="2024-10" db="EMBL/GenBank/DDBJ databases">
        <authorList>
            <person name="Sang B.-I."/>
            <person name="Prabhaharan D."/>
        </authorList>
    </citation>
    <scope>NUCLEOTIDE SEQUENCE [LARGE SCALE GENOMIC DNA]</scope>
    <source>
        <strain evidence="4 7">MH</strain>
    </source>
</reference>
<organism evidence="5 6">
    <name type="scientific">Megasphaera hexanoica</name>
    <dbReference type="NCBI Taxonomy" id="1675036"/>
    <lineage>
        <taxon>Bacteria</taxon>
        <taxon>Bacillati</taxon>
        <taxon>Bacillota</taxon>
        <taxon>Negativicutes</taxon>
        <taxon>Veillonellales</taxon>
        <taxon>Veillonellaceae</taxon>
        <taxon>Megasphaera</taxon>
    </lineage>
</organism>
<dbReference type="InterPro" id="IPR016193">
    <property type="entry name" value="Cytidine_deaminase-like"/>
</dbReference>
<keyword evidence="2" id="KW-0862">Zinc</keyword>
<keyword evidence="1" id="KW-0479">Metal-binding</keyword>
<dbReference type="SUPFAM" id="SSF53927">
    <property type="entry name" value="Cytidine deaminase-like"/>
    <property type="match status" value="1"/>
</dbReference>
<name>A0A848BQX0_9FIRM</name>
<dbReference type="KEGG" id="mhw:ACT01_13640"/>
<evidence type="ECO:0000256" key="1">
    <source>
        <dbReference type="ARBA" id="ARBA00022723"/>
    </source>
</evidence>
<dbReference type="Pfam" id="PF00383">
    <property type="entry name" value="dCMP_cyt_deam_1"/>
    <property type="match status" value="1"/>
</dbReference>
<dbReference type="OrthoDB" id="9802676at2"/>
<evidence type="ECO:0000256" key="2">
    <source>
        <dbReference type="ARBA" id="ARBA00022833"/>
    </source>
</evidence>
<dbReference type="PANTHER" id="PTHR11079:SF162">
    <property type="entry name" value="RIBOFLAVIN BIOSYNTHESIS PROTEIN PYRD, CHLOROPLASTIC"/>
    <property type="match status" value="1"/>
</dbReference>
<dbReference type="PROSITE" id="PS51747">
    <property type="entry name" value="CYT_DCMP_DEAMINASES_2"/>
    <property type="match status" value="1"/>
</dbReference>
<dbReference type="EMBL" id="JBIEKR010000014">
    <property type="protein sequence ID" value="MFG6274153.1"/>
    <property type="molecule type" value="Genomic_DNA"/>
</dbReference>
<dbReference type="InterPro" id="IPR002125">
    <property type="entry name" value="CMP_dCMP_dom"/>
</dbReference>
<dbReference type="GO" id="GO:0008270">
    <property type="term" value="F:zinc ion binding"/>
    <property type="evidence" value="ECO:0007669"/>
    <property type="project" value="InterPro"/>
</dbReference>
<dbReference type="EMBL" id="JABAFG010000002">
    <property type="protein sequence ID" value="NME27248.1"/>
    <property type="molecule type" value="Genomic_DNA"/>
</dbReference>
<evidence type="ECO:0000313" key="5">
    <source>
        <dbReference type="EMBL" id="NME27248.1"/>
    </source>
</evidence>
<accession>A0A848BQX0</accession>
<dbReference type="GO" id="GO:0016787">
    <property type="term" value="F:hydrolase activity"/>
    <property type="evidence" value="ECO:0007669"/>
    <property type="project" value="InterPro"/>
</dbReference>
<dbReference type="CDD" id="cd01285">
    <property type="entry name" value="nucleoside_deaminase"/>
    <property type="match status" value="1"/>
</dbReference>
<protein>
    <submittedName>
        <fullName evidence="5">Nucleoside deaminase</fullName>
    </submittedName>
</protein>
<dbReference type="PANTHER" id="PTHR11079">
    <property type="entry name" value="CYTOSINE DEAMINASE FAMILY MEMBER"/>
    <property type="match status" value="1"/>
</dbReference>
<dbReference type="Proteomes" id="UP001605989">
    <property type="component" value="Unassembled WGS sequence"/>
</dbReference>
<proteinExistence type="predicted"/>
<evidence type="ECO:0000259" key="3">
    <source>
        <dbReference type="PROSITE" id="PS51747"/>
    </source>
</evidence>
<dbReference type="AlphaFoldDB" id="A0A848BQX0"/>
<dbReference type="InterPro" id="IPR016192">
    <property type="entry name" value="APOBEC/CMP_deaminase_Zn-bd"/>
</dbReference>
<dbReference type="Gene3D" id="3.40.140.10">
    <property type="entry name" value="Cytidine Deaminase, domain 2"/>
    <property type="match status" value="1"/>
</dbReference>
<evidence type="ECO:0000313" key="6">
    <source>
        <dbReference type="Proteomes" id="UP000591071"/>
    </source>
</evidence>
<keyword evidence="7" id="KW-1185">Reference proteome</keyword>
<feature type="domain" description="CMP/dCMP-type deaminase" evidence="3">
    <location>
        <begin position="3"/>
        <end position="117"/>
    </location>
</feature>
<evidence type="ECO:0000313" key="7">
    <source>
        <dbReference type="Proteomes" id="UP001605989"/>
    </source>
</evidence>
<sequence>MKHSHEYYLEKAIEISKESRAAGNTPFGALLVGPDGEILLKQINVEITQHKCTGHAETQLVEKASMKYDKAFLWNCTLYTTVEPCSMCAGAMYWANIGTVVYGLEEKELLAMTGSNEQNPTFNLPCRKIFAAGQKDITVIGPFPSLAKKIAEVHNGYW</sequence>
<dbReference type="Proteomes" id="UP000591071">
    <property type="component" value="Unassembled WGS sequence"/>
</dbReference>
<evidence type="ECO:0000313" key="4">
    <source>
        <dbReference type="EMBL" id="MFG6274153.1"/>
    </source>
</evidence>
<dbReference type="PROSITE" id="PS00903">
    <property type="entry name" value="CYT_DCMP_DEAMINASES_1"/>
    <property type="match status" value="1"/>
</dbReference>
<dbReference type="RefSeq" id="WP_113856457.1">
    <property type="nucleotide sequence ID" value="NZ_CP011940.1"/>
</dbReference>
<reference evidence="5 6" key="1">
    <citation type="submission" date="2020-04" db="EMBL/GenBank/DDBJ databases">
        <authorList>
            <person name="Hitch T.C.A."/>
            <person name="Wylensek D."/>
            <person name="Clavel T."/>
        </authorList>
    </citation>
    <scope>NUCLEOTIDE SEQUENCE [LARGE SCALE GENOMIC DNA]</scope>
    <source>
        <strain evidence="5 6">Oil-RF-744-FAT-WT-6-1</strain>
    </source>
</reference>
<comment type="caution">
    <text evidence="5">The sequence shown here is derived from an EMBL/GenBank/DDBJ whole genome shotgun (WGS) entry which is preliminary data.</text>
</comment>